<organism evidence="2 3">
    <name type="scientific">Parvularcula dongshanensis</name>
    <dbReference type="NCBI Taxonomy" id="1173995"/>
    <lineage>
        <taxon>Bacteria</taxon>
        <taxon>Pseudomonadati</taxon>
        <taxon>Pseudomonadota</taxon>
        <taxon>Alphaproteobacteria</taxon>
        <taxon>Parvularculales</taxon>
        <taxon>Parvularculaceae</taxon>
        <taxon>Parvularcula</taxon>
    </lineage>
</organism>
<feature type="transmembrane region" description="Helical" evidence="1">
    <location>
        <begin position="107"/>
        <end position="126"/>
    </location>
</feature>
<comment type="caution">
    <text evidence="2">The sequence shown here is derived from an EMBL/GenBank/DDBJ whole genome shotgun (WGS) entry which is preliminary data.</text>
</comment>
<dbReference type="Proteomes" id="UP000563524">
    <property type="component" value="Unassembled WGS sequence"/>
</dbReference>
<keyword evidence="1" id="KW-0812">Transmembrane</keyword>
<feature type="transmembrane region" description="Helical" evidence="1">
    <location>
        <begin position="66"/>
        <end position="87"/>
    </location>
</feature>
<feature type="transmembrane region" description="Helical" evidence="1">
    <location>
        <begin position="171"/>
        <end position="190"/>
    </location>
</feature>
<accession>A0A840I3A9</accession>
<dbReference type="EMBL" id="JACHOB010000002">
    <property type="protein sequence ID" value="MBB4658782.1"/>
    <property type="molecule type" value="Genomic_DNA"/>
</dbReference>
<keyword evidence="1" id="KW-1133">Transmembrane helix</keyword>
<feature type="transmembrane region" description="Helical" evidence="1">
    <location>
        <begin position="229"/>
        <end position="251"/>
    </location>
</feature>
<sequence>MTGLPPDEAEGGMTASATLNRSGASRLAERNLASIQDLLIGEQDRREDYTARARAVRRLQEGLRRLGLVAGLSVFVLPLLLAALITLDLPLGWFDGWVHNDALRASQWVSRGEALLAASIFLLILLTRRYGALVVTRVQGLSWILAVGLSAVMLVYLAPQLTEADMPPMRYVLGVIVAWFTGQQVAIQVYDTVRGSAWWRAPFYGALFGFGVEVALFFPIAYGGADVPWASWMFLDFCLKVLAAAAFLVLYRLLRRRIRPRGGLGGA</sequence>
<feature type="transmembrane region" description="Helical" evidence="1">
    <location>
        <begin position="202"/>
        <end position="223"/>
    </location>
</feature>
<feature type="transmembrane region" description="Helical" evidence="1">
    <location>
        <begin position="138"/>
        <end position="159"/>
    </location>
</feature>
<evidence type="ECO:0000256" key="1">
    <source>
        <dbReference type="SAM" id="Phobius"/>
    </source>
</evidence>
<evidence type="ECO:0000313" key="2">
    <source>
        <dbReference type="EMBL" id="MBB4658782.1"/>
    </source>
</evidence>
<keyword evidence="1" id="KW-0472">Membrane</keyword>
<dbReference type="AlphaFoldDB" id="A0A840I3A9"/>
<gene>
    <name evidence="2" type="ORF">GGQ59_001296</name>
</gene>
<protein>
    <submittedName>
        <fullName evidence="2">Uncharacterized PurR-regulated membrane protein YhhQ (DUF165 family)</fullName>
    </submittedName>
</protein>
<name>A0A840I3A9_9PROT</name>
<evidence type="ECO:0000313" key="3">
    <source>
        <dbReference type="Proteomes" id="UP000563524"/>
    </source>
</evidence>
<dbReference type="RefSeq" id="WP_183816960.1">
    <property type="nucleotide sequence ID" value="NZ_JACHOB010000002.1"/>
</dbReference>
<reference evidence="2 3" key="1">
    <citation type="submission" date="2020-08" db="EMBL/GenBank/DDBJ databases">
        <title>Genomic Encyclopedia of Type Strains, Phase IV (KMG-IV): sequencing the most valuable type-strain genomes for metagenomic binning, comparative biology and taxonomic classification.</title>
        <authorList>
            <person name="Goeker M."/>
        </authorList>
    </citation>
    <scope>NUCLEOTIDE SEQUENCE [LARGE SCALE GENOMIC DNA]</scope>
    <source>
        <strain evidence="2 3">DSM 102850</strain>
    </source>
</reference>
<proteinExistence type="predicted"/>
<keyword evidence="3" id="KW-1185">Reference proteome</keyword>